<dbReference type="GO" id="GO:0016787">
    <property type="term" value="F:hydrolase activity"/>
    <property type="evidence" value="ECO:0007669"/>
    <property type="project" value="UniProtKB-KW"/>
</dbReference>
<evidence type="ECO:0000256" key="1">
    <source>
        <dbReference type="ARBA" id="ARBA00022801"/>
    </source>
</evidence>
<sequence length="309" mass="35139">MIKDIQEEGKICIPCLITRCDKAKTVKGTPYLSLTLEDSSGVLDAKFWNLTEEQVDSYTVGMIVQATGDIIIHKNAIQLKVRTLKVLEDEKITDYVRQAPMSVKDMKEEINSILNQVEDTDLQILTQTILENVGEDYYSYSAAKKNHHNYIGGLAYHSLSMMRLSLKICELYPYLDTDLLICACLLHDIGKIEEFSSPVLPEYTAKGNLIGHISIFSSYLDRISYELEIQDKESVLLLKHMILSHHGKMEFGSPVVPMIPEAEVLATVDNLDSRLFMMKQSIDVTKPGEFGPRLFALENRMVYHRKDKK</sequence>
<keyword evidence="4" id="KW-1185">Reference proteome</keyword>
<dbReference type="NCBIfam" id="TIGR00277">
    <property type="entry name" value="HDIG"/>
    <property type="match status" value="1"/>
</dbReference>
<evidence type="ECO:0000313" key="4">
    <source>
        <dbReference type="Proteomes" id="UP000470082"/>
    </source>
</evidence>
<dbReference type="GO" id="GO:0003676">
    <property type="term" value="F:nucleic acid binding"/>
    <property type="evidence" value="ECO:0007669"/>
    <property type="project" value="InterPro"/>
</dbReference>
<dbReference type="RefSeq" id="WP_154459300.1">
    <property type="nucleotide sequence ID" value="NZ_JAQYTQ010000021.1"/>
</dbReference>
<dbReference type="Pfam" id="PF01966">
    <property type="entry name" value="HD"/>
    <property type="match status" value="1"/>
</dbReference>
<dbReference type="Gene3D" id="1.10.3210.10">
    <property type="entry name" value="Hypothetical protein af1432"/>
    <property type="match status" value="1"/>
</dbReference>
<dbReference type="SUPFAM" id="SSF50249">
    <property type="entry name" value="Nucleic acid-binding proteins"/>
    <property type="match status" value="1"/>
</dbReference>
<feature type="domain" description="HD/PDEase" evidence="2">
    <location>
        <begin position="150"/>
        <end position="283"/>
    </location>
</feature>
<protein>
    <submittedName>
        <fullName evidence="3">HD domain-containing protein</fullName>
    </submittedName>
</protein>
<dbReference type="EMBL" id="VUMM01000002">
    <property type="protein sequence ID" value="MSS00828.1"/>
    <property type="molecule type" value="Genomic_DNA"/>
</dbReference>
<dbReference type="SUPFAM" id="SSF109604">
    <property type="entry name" value="HD-domain/PDEase-like"/>
    <property type="match status" value="1"/>
</dbReference>
<dbReference type="InterPro" id="IPR006675">
    <property type="entry name" value="HDIG_dom"/>
</dbReference>
<dbReference type="InterPro" id="IPR006674">
    <property type="entry name" value="HD_domain"/>
</dbReference>
<dbReference type="InterPro" id="IPR003607">
    <property type="entry name" value="HD/PDEase_dom"/>
</dbReference>
<dbReference type="CDD" id="cd00077">
    <property type="entry name" value="HDc"/>
    <property type="match status" value="1"/>
</dbReference>
<dbReference type="SMART" id="SM00471">
    <property type="entry name" value="HDc"/>
    <property type="match status" value="1"/>
</dbReference>
<dbReference type="InterPro" id="IPR012340">
    <property type="entry name" value="NA-bd_OB-fold"/>
</dbReference>
<organism evidence="3 4">
    <name type="scientific">Floccifex porci</name>
    <dbReference type="NCBI Taxonomy" id="2606629"/>
    <lineage>
        <taxon>Bacteria</taxon>
        <taxon>Bacillati</taxon>
        <taxon>Bacillota</taxon>
        <taxon>Erysipelotrichia</taxon>
        <taxon>Erysipelotrichales</taxon>
        <taxon>Erysipelotrichaceae</taxon>
        <taxon>Floccifex</taxon>
    </lineage>
</organism>
<dbReference type="Proteomes" id="UP000470082">
    <property type="component" value="Unassembled WGS sequence"/>
</dbReference>
<dbReference type="InterPro" id="IPR004365">
    <property type="entry name" value="NA-bd_OB_tRNA"/>
</dbReference>
<evidence type="ECO:0000259" key="2">
    <source>
        <dbReference type="SMART" id="SM00471"/>
    </source>
</evidence>
<keyword evidence="1" id="KW-0378">Hydrolase</keyword>
<proteinExistence type="predicted"/>
<dbReference type="InterPro" id="IPR050798">
    <property type="entry name" value="YhaM_exoribonuc/phosphodiest"/>
</dbReference>
<evidence type="ECO:0000313" key="3">
    <source>
        <dbReference type="EMBL" id="MSS00828.1"/>
    </source>
</evidence>
<gene>
    <name evidence="3" type="ORF">FYJ50_01615</name>
</gene>
<dbReference type="PANTHER" id="PTHR37294:SF1">
    <property type="entry name" value="3'-5' EXORIBONUCLEASE YHAM"/>
    <property type="match status" value="1"/>
</dbReference>
<dbReference type="GO" id="GO:0031125">
    <property type="term" value="P:rRNA 3'-end processing"/>
    <property type="evidence" value="ECO:0007669"/>
    <property type="project" value="TreeGrafter"/>
</dbReference>
<accession>A0A7X2T3B4</accession>
<dbReference type="PANTHER" id="PTHR37294">
    <property type="entry name" value="3'-5' EXORIBONUCLEASE YHAM"/>
    <property type="match status" value="1"/>
</dbReference>
<name>A0A7X2T3B4_9FIRM</name>
<reference evidence="3 4" key="1">
    <citation type="submission" date="2019-08" db="EMBL/GenBank/DDBJ databases">
        <title>In-depth cultivation of the pig gut microbiome towards novel bacterial diversity and tailored functional studies.</title>
        <authorList>
            <person name="Wylensek D."/>
            <person name="Hitch T.C.A."/>
            <person name="Clavel T."/>
        </authorList>
    </citation>
    <scope>NUCLEOTIDE SEQUENCE [LARGE SCALE GENOMIC DNA]</scope>
    <source>
        <strain evidence="3 4">LKV-178-WT-2G</strain>
    </source>
</reference>
<dbReference type="AlphaFoldDB" id="A0A7X2T3B4"/>
<dbReference type="Pfam" id="PF01336">
    <property type="entry name" value="tRNA_anti-codon"/>
    <property type="match status" value="1"/>
</dbReference>
<dbReference type="FunFam" id="1.10.3210.10:FF:000008">
    <property type="entry name" value="3'-5' exoribonuclease YhaM"/>
    <property type="match status" value="1"/>
</dbReference>
<comment type="caution">
    <text evidence="3">The sequence shown here is derived from an EMBL/GenBank/DDBJ whole genome shotgun (WGS) entry which is preliminary data.</text>
</comment>
<dbReference type="Gene3D" id="2.40.50.140">
    <property type="entry name" value="Nucleic acid-binding proteins"/>
    <property type="match status" value="1"/>
</dbReference>